<proteinExistence type="predicted"/>
<evidence type="ECO:0000313" key="1">
    <source>
        <dbReference type="Ensembl" id="ENSCINP00000017800.3"/>
    </source>
</evidence>
<reference evidence="2" key="1">
    <citation type="journal article" date="2002" name="Science">
        <title>The draft genome of Ciona intestinalis: insights into chordate and vertebrate origins.</title>
        <authorList>
            <person name="Dehal P."/>
            <person name="Satou Y."/>
            <person name="Campbell R.K."/>
            <person name="Chapman J."/>
            <person name="Degnan B."/>
            <person name="De Tomaso A."/>
            <person name="Davidson B."/>
            <person name="Di Gregorio A."/>
            <person name="Gelpke M."/>
            <person name="Goodstein D.M."/>
            <person name="Harafuji N."/>
            <person name="Hastings K.E."/>
            <person name="Ho I."/>
            <person name="Hotta K."/>
            <person name="Huang W."/>
            <person name="Kawashima T."/>
            <person name="Lemaire P."/>
            <person name="Martinez D."/>
            <person name="Meinertzhagen I.A."/>
            <person name="Necula S."/>
            <person name="Nonaka M."/>
            <person name="Putnam N."/>
            <person name="Rash S."/>
            <person name="Saiga H."/>
            <person name="Satake M."/>
            <person name="Terry A."/>
            <person name="Yamada L."/>
            <person name="Wang H.G."/>
            <person name="Awazu S."/>
            <person name="Azumi K."/>
            <person name="Boore J."/>
            <person name="Branno M."/>
            <person name="Chin-Bow S."/>
            <person name="DeSantis R."/>
            <person name="Doyle S."/>
            <person name="Francino P."/>
            <person name="Keys D.N."/>
            <person name="Haga S."/>
            <person name="Hayashi H."/>
            <person name="Hino K."/>
            <person name="Imai K.S."/>
            <person name="Inaba K."/>
            <person name="Kano S."/>
            <person name="Kobayashi K."/>
            <person name="Kobayashi M."/>
            <person name="Lee B.I."/>
            <person name="Makabe K.W."/>
            <person name="Manohar C."/>
            <person name="Matassi G."/>
            <person name="Medina M."/>
            <person name="Mochizuki Y."/>
            <person name="Mount S."/>
            <person name="Morishita T."/>
            <person name="Miura S."/>
            <person name="Nakayama A."/>
            <person name="Nishizaka S."/>
            <person name="Nomoto H."/>
            <person name="Ohta F."/>
            <person name="Oishi K."/>
            <person name="Rigoutsos I."/>
            <person name="Sano M."/>
            <person name="Sasaki A."/>
            <person name="Sasakura Y."/>
            <person name="Shoguchi E."/>
            <person name="Shin-i T."/>
            <person name="Spagnuolo A."/>
            <person name="Stainier D."/>
            <person name="Suzuki M.M."/>
            <person name="Tassy O."/>
            <person name="Takatori N."/>
            <person name="Tokuoka M."/>
            <person name="Yagi K."/>
            <person name="Yoshizaki F."/>
            <person name="Wada S."/>
            <person name="Zhang C."/>
            <person name="Hyatt P.D."/>
            <person name="Larimer F."/>
            <person name="Detter C."/>
            <person name="Doggett N."/>
            <person name="Glavina T."/>
            <person name="Hawkins T."/>
            <person name="Richardson P."/>
            <person name="Lucas S."/>
            <person name="Kohara Y."/>
            <person name="Levine M."/>
            <person name="Satoh N."/>
            <person name="Rokhsar D.S."/>
        </authorList>
    </citation>
    <scope>NUCLEOTIDE SEQUENCE [LARGE SCALE GENOMIC DNA]</scope>
</reference>
<reference evidence="1" key="2">
    <citation type="journal article" date="2008" name="Genome Biol.">
        <title>Improved genome assembly and evidence-based global gene model set for the chordate Ciona intestinalis: new insight into intron and operon populations.</title>
        <authorList>
            <person name="Satou Y."/>
            <person name="Mineta K."/>
            <person name="Ogasawara M."/>
            <person name="Sasakura Y."/>
            <person name="Shoguchi E."/>
            <person name="Ueno K."/>
            <person name="Yamada L."/>
            <person name="Matsumoto J."/>
            <person name="Wasserscheid J."/>
            <person name="Dewar K."/>
            <person name="Wiley G.B."/>
            <person name="Macmil S.L."/>
            <person name="Roe B.A."/>
            <person name="Zeller R.W."/>
            <person name="Hastings K.E."/>
            <person name="Lemaire P."/>
            <person name="Lindquist E."/>
            <person name="Endo T."/>
            <person name="Hotta K."/>
            <person name="Inaba K."/>
        </authorList>
    </citation>
    <scope>NUCLEOTIDE SEQUENCE [LARGE SCALE GENOMIC DNA]</scope>
    <source>
        <strain evidence="1">wild type</strain>
    </source>
</reference>
<dbReference type="HOGENOM" id="CLU_2653774_0_0_1"/>
<name>F6TMU5_CIOIN</name>
<dbReference type="EMBL" id="EAAA01002473">
    <property type="status" value="NOT_ANNOTATED_CDS"/>
    <property type="molecule type" value="Genomic_DNA"/>
</dbReference>
<organism evidence="1 2">
    <name type="scientific">Ciona intestinalis</name>
    <name type="common">Transparent sea squirt</name>
    <name type="synonym">Ascidia intestinalis</name>
    <dbReference type="NCBI Taxonomy" id="7719"/>
    <lineage>
        <taxon>Eukaryota</taxon>
        <taxon>Metazoa</taxon>
        <taxon>Chordata</taxon>
        <taxon>Tunicata</taxon>
        <taxon>Ascidiacea</taxon>
        <taxon>Phlebobranchia</taxon>
        <taxon>Cionidae</taxon>
        <taxon>Ciona</taxon>
    </lineage>
</organism>
<reference evidence="1" key="3">
    <citation type="submission" date="2025-08" db="UniProtKB">
        <authorList>
            <consortium name="Ensembl"/>
        </authorList>
    </citation>
    <scope>IDENTIFICATION</scope>
</reference>
<dbReference type="InParanoid" id="F6TMU5"/>
<dbReference type="AlphaFoldDB" id="F6TMU5"/>
<keyword evidence="2" id="KW-1185">Reference proteome</keyword>
<reference evidence="1" key="4">
    <citation type="submission" date="2025-09" db="UniProtKB">
        <authorList>
            <consortium name="Ensembl"/>
        </authorList>
    </citation>
    <scope>IDENTIFICATION</scope>
</reference>
<accession>F6TMU5</accession>
<protein>
    <submittedName>
        <fullName evidence="1">Uncharacterized protein</fullName>
    </submittedName>
</protein>
<dbReference type="Proteomes" id="UP000008144">
    <property type="component" value="Chromosome 7"/>
</dbReference>
<sequence length="76" mass="8224">MGKQHIVCGGSDNNMVRIIDKTTLATSGIITNLPSGVYSIDHDRNRLSHHHSDVTMIAATAGNHVYLLSNAPNKKD</sequence>
<evidence type="ECO:0000313" key="2">
    <source>
        <dbReference type="Proteomes" id="UP000008144"/>
    </source>
</evidence>
<dbReference type="Ensembl" id="ENSCINT00000017800.3">
    <property type="protein sequence ID" value="ENSCINP00000017800.3"/>
    <property type="gene ID" value="ENSCING00000008734.3"/>
</dbReference>
<dbReference type="GeneTree" id="ENSGT00940000172562"/>